<evidence type="ECO:0000256" key="1">
    <source>
        <dbReference type="SAM" id="MobiDB-lite"/>
    </source>
</evidence>
<dbReference type="AlphaFoldDB" id="A0A1I1QQ97"/>
<proteinExistence type="predicted"/>
<dbReference type="RefSeq" id="WP_093427888.1">
    <property type="nucleotide sequence ID" value="NZ_FOMJ01000003.1"/>
</dbReference>
<dbReference type="Proteomes" id="UP000198611">
    <property type="component" value="Unassembled WGS sequence"/>
</dbReference>
<keyword evidence="3" id="KW-1185">Reference proteome</keyword>
<protein>
    <submittedName>
        <fullName evidence="2">Uncharacterized protein</fullName>
    </submittedName>
</protein>
<dbReference type="EMBL" id="FOMJ01000003">
    <property type="protein sequence ID" value="SFD24296.1"/>
    <property type="molecule type" value="Genomic_DNA"/>
</dbReference>
<feature type="region of interest" description="Disordered" evidence="1">
    <location>
        <begin position="134"/>
        <end position="159"/>
    </location>
</feature>
<evidence type="ECO:0000313" key="3">
    <source>
        <dbReference type="Proteomes" id="UP000198611"/>
    </source>
</evidence>
<feature type="compositionally biased region" description="Basic and acidic residues" evidence="1">
    <location>
        <begin position="150"/>
        <end position="159"/>
    </location>
</feature>
<evidence type="ECO:0000313" key="2">
    <source>
        <dbReference type="EMBL" id="SFD24296.1"/>
    </source>
</evidence>
<gene>
    <name evidence="2" type="ORF">SAMN05660831_01228</name>
</gene>
<dbReference type="STRING" id="1123397.SAMN05660831_01228"/>
<dbReference type="OrthoDB" id="5768841at2"/>
<accession>A0A1I1QQ97</accession>
<organism evidence="2 3">
    <name type="scientific">Thiohalospira halophila DSM 15071</name>
    <dbReference type="NCBI Taxonomy" id="1123397"/>
    <lineage>
        <taxon>Bacteria</taxon>
        <taxon>Pseudomonadati</taxon>
        <taxon>Pseudomonadota</taxon>
        <taxon>Gammaproteobacteria</taxon>
        <taxon>Thiohalospirales</taxon>
        <taxon>Thiohalospiraceae</taxon>
        <taxon>Thiohalospira</taxon>
    </lineage>
</organism>
<name>A0A1I1QQ97_9GAMM</name>
<reference evidence="2 3" key="1">
    <citation type="submission" date="2016-10" db="EMBL/GenBank/DDBJ databases">
        <authorList>
            <person name="de Groot N.N."/>
        </authorList>
    </citation>
    <scope>NUCLEOTIDE SEQUENCE [LARGE SCALE GENOMIC DNA]</scope>
    <source>
        <strain evidence="2 3">HL3</strain>
    </source>
</reference>
<sequence length="159" mass="17680">MAADAEIWPDAAYQDGVEALRAHLGEPVWLLETTFNGWQAPVLHPGEPVRLLAVVEYPEPDPRRGLMPHLLITDDGLGRNLGRLLRVSVERPFDPAPEEVLYRNGPLVERLCFRQRRLSHAWLREAAHYHLGRVLGRPTPPPAIPGPAEGEGRDEGADG</sequence>